<dbReference type="HOGENOM" id="CLU_115909_0_0_1"/>
<dbReference type="Pfam" id="PF06355">
    <property type="entry name" value="Aegerolysin"/>
    <property type="match status" value="1"/>
</dbReference>
<evidence type="ECO:0000313" key="2">
    <source>
        <dbReference type="EMBL" id="CAP83036.1"/>
    </source>
</evidence>
<accession>B6H690</accession>
<dbReference type="OMA" id="WTRTHNQ"/>
<reference evidence="2 3" key="1">
    <citation type="journal article" date="2008" name="Nat. Biotechnol.">
        <title>Genome sequencing and analysis of the filamentous fungus Penicillium chrysogenum.</title>
        <authorList>
            <person name="van den Berg M.A."/>
            <person name="Albang R."/>
            <person name="Albermann K."/>
            <person name="Badger J.H."/>
            <person name="Daran J.-M."/>
            <person name="Driessen A.J.M."/>
            <person name="Garcia-Estrada C."/>
            <person name="Fedorova N.D."/>
            <person name="Harris D.M."/>
            <person name="Heijne W.H.M."/>
            <person name="Joardar V.S."/>
            <person name="Kiel J.A.K.W."/>
            <person name="Kovalchuk A."/>
            <person name="Martin J.F."/>
            <person name="Nierman W.C."/>
            <person name="Nijland J.G."/>
            <person name="Pronk J.T."/>
            <person name="Roubos J.A."/>
            <person name="van der Klei I.J."/>
            <person name="van Peij N.N.M.E."/>
            <person name="Veenhuis M."/>
            <person name="von Doehren H."/>
            <person name="Wagner C."/>
            <person name="Wortman J.R."/>
            <person name="Bovenberg R.A.L."/>
        </authorList>
    </citation>
    <scope>NUCLEOTIDE SEQUENCE [LARGE SCALE GENOMIC DNA]</scope>
    <source>
        <strain evidence="3">ATCC 28089 / DSM 1075 / NRRL 1951 / Wisconsin 54-1255</strain>
    </source>
</reference>
<organism evidence="2 3">
    <name type="scientific">Penicillium rubens (strain ATCC 28089 / DSM 1075 / NRRL 1951 / Wisconsin 54-1255)</name>
    <name type="common">Penicillium chrysogenum</name>
    <dbReference type="NCBI Taxonomy" id="500485"/>
    <lineage>
        <taxon>Eukaryota</taxon>
        <taxon>Fungi</taxon>
        <taxon>Dikarya</taxon>
        <taxon>Ascomycota</taxon>
        <taxon>Pezizomycotina</taxon>
        <taxon>Eurotiomycetes</taxon>
        <taxon>Eurotiomycetidae</taxon>
        <taxon>Eurotiales</taxon>
        <taxon>Aspergillaceae</taxon>
        <taxon>Penicillium</taxon>
        <taxon>Penicillium chrysogenum species complex</taxon>
    </lineage>
</organism>
<evidence type="ECO:0000313" key="3">
    <source>
        <dbReference type="Proteomes" id="UP000000724"/>
    </source>
</evidence>
<keyword evidence="3" id="KW-1185">Reference proteome</keyword>
<dbReference type="BioCyc" id="PCHR:PC15G01500-MONOMER"/>
<name>B6H690_PENRW</name>
<dbReference type="AlphaFoldDB" id="B6H690"/>
<protein>
    <submittedName>
        <fullName evidence="2">Pc15g01500 protein</fullName>
    </submittedName>
</protein>
<proteinExistence type="inferred from homology"/>
<dbReference type="InterPro" id="IPR009413">
    <property type="entry name" value="Aegerolysin-typ"/>
</dbReference>
<gene>
    <name evidence="2" type="ORF">Pc15g01500</name>
    <name evidence="2" type="ORF">PCH_Pc15g01500</name>
</gene>
<sequence length="139" mass="15547">MEHHVTQRLSISVQNDLPKGNIVIKNTVIACGQPYEKSDIAKLLSPEDVNQIMIPHDENRTISFCGSATYRVGVEGTLDLYHDIDGQIVSLYWNGPWTRTHNQFDMANLNCEEYTVNMSPIQESGILGDVSVIVAQTSR</sequence>
<dbReference type="VEuPathDB" id="FungiDB:PCH_Pc15g01500"/>
<dbReference type="Gene3D" id="2.60.270.50">
    <property type="match status" value="1"/>
</dbReference>
<evidence type="ECO:0000256" key="1">
    <source>
        <dbReference type="ARBA" id="ARBA00010795"/>
    </source>
</evidence>
<dbReference type="OrthoDB" id="4266267at2759"/>
<dbReference type="Proteomes" id="UP000000724">
    <property type="component" value="Contig Pc00c15"/>
</dbReference>
<dbReference type="GO" id="GO:0019836">
    <property type="term" value="P:symbiont-mediated hemolysis of host erythrocyte"/>
    <property type="evidence" value="ECO:0007669"/>
    <property type="project" value="InterPro"/>
</dbReference>
<dbReference type="EMBL" id="AM920430">
    <property type="protein sequence ID" value="CAP83036.1"/>
    <property type="molecule type" value="Genomic_DNA"/>
</dbReference>
<comment type="similarity">
    <text evidence="1">Belongs to the aegerolysin family.</text>
</comment>